<proteinExistence type="predicted"/>
<reference evidence="1 2" key="1">
    <citation type="journal article" date="2014" name="Genome Announc.">
        <title>Draft Genome Sequences of Marine Flavobacterium Nonlabens Strains NR17, NR24, NR27, NR32, NR33, and Ara13.</title>
        <authorList>
            <person name="Nakanishi M."/>
            <person name="Meirelles P."/>
            <person name="Suzuki R."/>
            <person name="Takatani N."/>
            <person name="Mino S."/>
            <person name="Suda W."/>
            <person name="Oshima K."/>
            <person name="Hattori M."/>
            <person name="Ohkuma M."/>
            <person name="Hosokawa M."/>
            <person name="Miyashita K."/>
            <person name="Thompson F.L."/>
            <person name="Niwa A."/>
            <person name="Sawabe T."/>
            <person name="Sawabe T."/>
        </authorList>
    </citation>
    <scope>NUCLEOTIDE SEQUENCE [LARGE SCALE GENOMIC DNA]</scope>
    <source>
        <strain evidence="2">JCM19296</strain>
    </source>
</reference>
<dbReference type="AlphaFoldDB" id="A0A081DBK8"/>
<protein>
    <submittedName>
        <fullName evidence="1">Uncharacterized protein</fullName>
    </submittedName>
</protein>
<evidence type="ECO:0000313" key="2">
    <source>
        <dbReference type="Proteomes" id="UP000028980"/>
    </source>
</evidence>
<dbReference type="EMBL" id="BBLG01000003">
    <property type="protein sequence ID" value="GAK76304.1"/>
    <property type="molecule type" value="Genomic_DNA"/>
</dbReference>
<gene>
    <name evidence="1" type="ORF">JCM19296_1901</name>
</gene>
<accession>A0A081DBK8</accession>
<comment type="caution">
    <text evidence="1">The sequence shown here is derived from an EMBL/GenBank/DDBJ whole genome shotgun (WGS) entry which is preliminary data.</text>
</comment>
<dbReference type="Proteomes" id="UP000028980">
    <property type="component" value="Unassembled WGS sequence"/>
</dbReference>
<organism evidence="1 2">
    <name type="scientific">Nonlabens ulvanivorans</name>
    <name type="common">Persicivirga ulvanivorans</name>
    <dbReference type="NCBI Taxonomy" id="906888"/>
    <lineage>
        <taxon>Bacteria</taxon>
        <taxon>Pseudomonadati</taxon>
        <taxon>Bacteroidota</taxon>
        <taxon>Flavobacteriia</taxon>
        <taxon>Flavobacteriales</taxon>
        <taxon>Flavobacteriaceae</taxon>
        <taxon>Nonlabens</taxon>
    </lineage>
</organism>
<name>A0A081DBK8_NONUL</name>
<sequence length="185" mass="21877">MKHYTGKTLDYFWVEFSSTEFDLISLVEQIPNLLLGKYLAIICFDGGIFVPTEEERLRGWNKIKQVSFSPILTKAELKGPIFENHDQWCLFETKSEIESMTDFVNYGMFTLKNRDFELDNIDPTWDKVALKNDLNQTEKLLRKFWLEMKELNPDNFILNGDNFIYCSKNEKEIERIITVANTMYN</sequence>
<evidence type="ECO:0000313" key="1">
    <source>
        <dbReference type="EMBL" id="GAK76304.1"/>
    </source>
</evidence>